<dbReference type="AlphaFoldDB" id="A0AAV5GE04"/>
<sequence length="202" mass="22707">MAAPAPATRYRDPLAILDGVAGLAPLSEERNEDGKSLRNPPRPDGSDSLWYRSYPEELDQSNNAFDFHIYYASEAQTEHARKLHERIRREFPELRVYRFWDRPVGPHPVPMFEVNTFTPAQFGALFGFLVAYRGDLSIHPNTYESELLDHTIKATWMGEKYPLILDPLREHVGRFVQPKQPEAGAETAAAGDGGASEAAAKI</sequence>
<accession>A0AAV5GE04</accession>
<evidence type="ECO:0000256" key="1">
    <source>
        <dbReference type="SAM" id="MobiDB-lite"/>
    </source>
</evidence>
<dbReference type="Pfam" id="PF08883">
    <property type="entry name" value="DOPA_dioxygen"/>
    <property type="match status" value="1"/>
</dbReference>
<feature type="region of interest" description="Disordered" evidence="1">
    <location>
        <begin position="26"/>
        <end position="48"/>
    </location>
</feature>
<feature type="compositionally biased region" description="Low complexity" evidence="1">
    <location>
        <begin position="182"/>
        <end position="202"/>
    </location>
</feature>
<dbReference type="EMBL" id="BQKY01000003">
    <property type="protein sequence ID" value="GJN88363.1"/>
    <property type="molecule type" value="Genomic_DNA"/>
</dbReference>
<name>A0AAV5GE04_9BASI</name>
<evidence type="ECO:0000313" key="2">
    <source>
        <dbReference type="EMBL" id="GJN88363.1"/>
    </source>
</evidence>
<protein>
    <recommendedName>
        <fullName evidence="4">DOPA 4,5-dioxygenase</fullName>
    </recommendedName>
</protein>
<dbReference type="PANTHER" id="PTHR36423">
    <property type="entry name" value="AFR070WP"/>
    <property type="match status" value="1"/>
</dbReference>
<organism evidence="2 3">
    <name type="scientific">Rhodotorula paludigena</name>
    <dbReference type="NCBI Taxonomy" id="86838"/>
    <lineage>
        <taxon>Eukaryota</taxon>
        <taxon>Fungi</taxon>
        <taxon>Dikarya</taxon>
        <taxon>Basidiomycota</taxon>
        <taxon>Pucciniomycotina</taxon>
        <taxon>Microbotryomycetes</taxon>
        <taxon>Sporidiobolales</taxon>
        <taxon>Sporidiobolaceae</taxon>
        <taxon>Rhodotorula</taxon>
    </lineage>
</organism>
<gene>
    <name evidence="2" type="ORF">Rhopal_001328-T1</name>
</gene>
<dbReference type="Gene3D" id="3.30.70.1240">
    <property type="entry name" value="DOPA-like domains"/>
    <property type="match status" value="1"/>
</dbReference>
<feature type="region of interest" description="Disordered" evidence="1">
    <location>
        <begin position="180"/>
        <end position="202"/>
    </location>
</feature>
<dbReference type="InterPro" id="IPR023389">
    <property type="entry name" value="DOPA-like_sf"/>
</dbReference>
<evidence type="ECO:0000313" key="3">
    <source>
        <dbReference type="Proteomes" id="UP001342314"/>
    </source>
</evidence>
<comment type="caution">
    <text evidence="2">The sequence shown here is derived from an EMBL/GenBank/DDBJ whole genome shotgun (WGS) entry which is preliminary data.</text>
</comment>
<reference evidence="2 3" key="1">
    <citation type="submission" date="2021-12" db="EMBL/GenBank/DDBJ databases">
        <title>High titer production of polyol ester of fatty acids by Rhodotorula paludigena BS15 towards product separation-free biomass refinery.</title>
        <authorList>
            <person name="Mano J."/>
            <person name="Ono H."/>
            <person name="Tanaka T."/>
            <person name="Naito K."/>
            <person name="Sushida H."/>
            <person name="Ike M."/>
            <person name="Tokuyasu K."/>
            <person name="Kitaoka M."/>
        </authorList>
    </citation>
    <scope>NUCLEOTIDE SEQUENCE [LARGE SCALE GENOMIC DNA]</scope>
    <source>
        <strain evidence="2 3">BS15</strain>
    </source>
</reference>
<feature type="compositionally biased region" description="Basic and acidic residues" evidence="1">
    <location>
        <begin position="27"/>
        <end position="36"/>
    </location>
</feature>
<dbReference type="InterPro" id="IPR014980">
    <property type="entry name" value="DOPA_dioxygen"/>
</dbReference>
<dbReference type="Proteomes" id="UP001342314">
    <property type="component" value="Unassembled WGS sequence"/>
</dbReference>
<proteinExistence type="predicted"/>
<keyword evidence="3" id="KW-1185">Reference proteome</keyword>
<dbReference type="SUPFAM" id="SSF143410">
    <property type="entry name" value="DOPA-like"/>
    <property type="match status" value="1"/>
</dbReference>
<dbReference type="PANTHER" id="PTHR36423:SF2">
    <property type="entry name" value="AFR070WP"/>
    <property type="match status" value="1"/>
</dbReference>
<evidence type="ECO:0008006" key="4">
    <source>
        <dbReference type="Google" id="ProtNLM"/>
    </source>
</evidence>